<dbReference type="AlphaFoldDB" id="A0A5J5C8R9"/>
<feature type="region of interest" description="Disordered" evidence="1">
    <location>
        <begin position="1"/>
        <end position="48"/>
    </location>
</feature>
<evidence type="ECO:0000313" key="3">
    <source>
        <dbReference type="Proteomes" id="UP000327493"/>
    </source>
</evidence>
<name>A0A5J5C8R9_9PERO</name>
<keyword evidence="3" id="KW-1185">Reference proteome</keyword>
<proteinExistence type="predicted"/>
<evidence type="ECO:0000256" key="1">
    <source>
        <dbReference type="SAM" id="MobiDB-lite"/>
    </source>
</evidence>
<accession>A0A5J5C8R9</accession>
<gene>
    <name evidence="2" type="ORF">FQN60_007034</name>
</gene>
<reference evidence="2 3" key="1">
    <citation type="submission" date="2019-08" db="EMBL/GenBank/DDBJ databases">
        <title>A chromosome-level genome assembly, high-density linkage maps, and genome scans reveal the genomic architecture of hybrid incompatibilities underlying speciation via character displacement in darters (Percidae: Etheostominae).</title>
        <authorList>
            <person name="Moran R.L."/>
            <person name="Catchen J.M."/>
            <person name="Fuller R.C."/>
        </authorList>
    </citation>
    <scope>NUCLEOTIDE SEQUENCE [LARGE SCALE GENOMIC DNA]</scope>
    <source>
        <strain evidence="2">EspeVRDwgs_2016</strain>
        <tissue evidence="2">Muscle</tissue>
    </source>
</reference>
<comment type="caution">
    <text evidence="2">The sequence shown here is derived from an EMBL/GenBank/DDBJ whole genome shotgun (WGS) entry which is preliminary data.</text>
</comment>
<feature type="non-terminal residue" evidence="2">
    <location>
        <position position="150"/>
    </location>
</feature>
<evidence type="ECO:0000313" key="2">
    <source>
        <dbReference type="EMBL" id="KAA8578122.1"/>
    </source>
</evidence>
<dbReference type="Proteomes" id="UP000327493">
    <property type="component" value="Unassembled WGS sequence"/>
</dbReference>
<feature type="compositionally biased region" description="Polar residues" evidence="1">
    <location>
        <begin position="21"/>
        <end position="32"/>
    </location>
</feature>
<organism evidence="2 3">
    <name type="scientific">Etheostoma spectabile</name>
    <name type="common">orangethroat darter</name>
    <dbReference type="NCBI Taxonomy" id="54343"/>
    <lineage>
        <taxon>Eukaryota</taxon>
        <taxon>Metazoa</taxon>
        <taxon>Chordata</taxon>
        <taxon>Craniata</taxon>
        <taxon>Vertebrata</taxon>
        <taxon>Euteleostomi</taxon>
        <taxon>Actinopterygii</taxon>
        <taxon>Neopterygii</taxon>
        <taxon>Teleostei</taxon>
        <taxon>Neoteleostei</taxon>
        <taxon>Acanthomorphata</taxon>
        <taxon>Eupercaria</taxon>
        <taxon>Perciformes</taxon>
        <taxon>Percoidei</taxon>
        <taxon>Percidae</taxon>
        <taxon>Etheostomatinae</taxon>
        <taxon>Etheostoma</taxon>
    </lineage>
</organism>
<dbReference type="EMBL" id="VOFY01001113">
    <property type="protein sequence ID" value="KAA8578122.1"/>
    <property type="molecule type" value="Genomic_DNA"/>
</dbReference>
<feature type="compositionally biased region" description="Low complexity" evidence="1">
    <location>
        <begin position="9"/>
        <end position="20"/>
    </location>
</feature>
<sequence length="150" mass="17064">MTKRKRPDSSSFSDESFQQPISEPSVSSQRSAAKSIYPSGDSLKSDGSMFMPLSFGLEEIQRQRSEESSSAECLEYFRDPVFLTNGHQRDTVDDTWNSHRLKAKKNLKETMQKQYTVVYEGHSDQQTSLESAYTTLYVIAGESRNPHAEH</sequence>
<protein>
    <submittedName>
        <fullName evidence="2">Uncharacterized protein</fullName>
    </submittedName>
</protein>